<dbReference type="InterPro" id="IPR023296">
    <property type="entry name" value="Glyco_hydro_beta-prop_sf"/>
</dbReference>
<keyword evidence="3 7" id="KW-0378">Hydrolase</keyword>
<evidence type="ECO:0000256" key="4">
    <source>
        <dbReference type="ARBA" id="ARBA00023295"/>
    </source>
</evidence>
<feature type="active site" description="Proton acceptor" evidence="5">
    <location>
        <position position="22"/>
    </location>
</feature>
<dbReference type="AlphaFoldDB" id="A0A173N087"/>
<dbReference type="EMBL" id="AB499213">
    <property type="protein sequence ID" value="BAV13112.1"/>
    <property type="molecule type" value="Genomic_DNA"/>
</dbReference>
<dbReference type="SUPFAM" id="SSF75005">
    <property type="entry name" value="Arabinanase/levansucrase/invertase"/>
    <property type="match status" value="1"/>
</dbReference>
<feature type="active site" description="Proton donor" evidence="5">
    <location>
        <position position="211"/>
    </location>
</feature>
<name>A0A173N087_CLOCL</name>
<feature type="site" description="Important for catalytic activity, responsible for pKa modulation of the active site Glu and correct orientation of both the proton donor and substrate" evidence="6">
    <location>
        <position position="152"/>
    </location>
</feature>
<comment type="similarity">
    <text evidence="2 7">Belongs to the glycosyl hydrolase 43 family.</text>
</comment>
<dbReference type="Pfam" id="PF04616">
    <property type="entry name" value="Glyco_hydro_43"/>
    <property type="match status" value="1"/>
</dbReference>
<dbReference type="InterPro" id="IPR050727">
    <property type="entry name" value="GH43_arabinanases"/>
</dbReference>
<evidence type="ECO:0000256" key="7">
    <source>
        <dbReference type="RuleBase" id="RU361187"/>
    </source>
</evidence>
<proteinExistence type="inferred from homology"/>
<sequence length="439" mass="50278">MRPGFQLNNHNRDLNTCFESHDPSMMWDPVSKTYYSYCTDTAIVSDYRQGIPVRKSKDLINFEFVGRVLSDEAIAQGRDNGEGFDPTFGFWAPYTEYVDGEYRMYYSATKAFGSSESRIWLAVASNPEGPFENRGVVMDTWNTSDAEPNAIDAHVCDTADGRKYFIYGSFFGGIFIKELDKETGMPINPDKYYQGECIAKKPYNSYIDGPEGAAIIYNPDTEYYYMFLSYGWLGDDYDIRVGRCKKITGPYVDYNGESMVGNALGMKLAGSYHFKGSNPYAGNDSEGWKFDGFRGPGHGVPFYAPEKDEYFFVHHVRDGAQIFCKKEKDRQSFRMHYMAIRKMYFVDGWPLFSPEPYAGEKSTVTKLSDKKEMLELEWEWLLLKADNNTMAESVVSKLPDYLIPEKTYVFTAYDYENCRECIVLSGITNVGETVWAKIH</sequence>
<reference evidence="8" key="1">
    <citation type="submission" date="2009-04" db="EMBL/GenBank/DDBJ databases">
        <title>Clostridium cellulovorans cellulosomal and noncellulosomal genes.</title>
        <authorList>
            <person name="Tamaru Y."/>
        </authorList>
    </citation>
    <scope>NUCLEOTIDE SEQUENCE</scope>
</reference>
<dbReference type="GO" id="GO:0004553">
    <property type="term" value="F:hydrolase activity, hydrolyzing O-glycosyl compounds"/>
    <property type="evidence" value="ECO:0007669"/>
    <property type="project" value="InterPro"/>
</dbReference>
<evidence type="ECO:0000256" key="6">
    <source>
        <dbReference type="PIRSR" id="PIRSR606710-2"/>
    </source>
</evidence>
<dbReference type="CDD" id="cd08998">
    <property type="entry name" value="GH43_Arb43a-like"/>
    <property type="match status" value="1"/>
</dbReference>
<evidence type="ECO:0000256" key="2">
    <source>
        <dbReference type="ARBA" id="ARBA00009865"/>
    </source>
</evidence>
<dbReference type="PANTHER" id="PTHR43301:SF3">
    <property type="entry name" value="ARABINAN ENDO-1,5-ALPHA-L-ARABINOSIDASE A-RELATED"/>
    <property type="match status" value="1"/>
</dbReference>
<dbReference type="OMA" id="YRMYYSA"/>
<protein>
    <submittedName>
        <fullName evidence="8">Beta-xylosidase</fullName>
    </submittedName>
</protein>
<evidence type="ECO:0000256" key="1">
    <source>
        <dbReference type="ARBA" id="ARBA00004834"/>
    </source>
</evidence>
<evidence type="ECO:0000256" key="3">
    <source>
        <dbReference type="ARBA" id="ARBA00022801"/>
    </source>
</evidence>
<dbReference type="InterPro" id="IPR006710">
    <property type="entry name" value="Glyco_hydro_43"/>
</dbReference>
<keyword evidence="4 7" id="KW-0326">Glycosidase</keyword>
<evidence type="ECO:0000313" key="8">
    <source>
        <dbReference type="EMBL" id="BAV13112.1"/>
    </source>
</evidence>
<evidence type="ECO:0000256" key="5">
    <source>
        <dbReference type="PIRSR" id="PIRSR606710-1"/>
    </source>
</evidence>
<organism evidence="8">
    <name type="scientific">Clostridium cellulovorans</name>
    <dbReference type="NCBI Taxonomy" id="1493"/>
    <lineage>
        <taxon>Bacteria</taxon>
        <taxon>Bacillati</taxon>
        <taxon>Bacillota</taxon>
        <taxon>Clostridia</taxon>
        <taxon>Eubacteriales</taxon>
        <taxon>Clostridiaceae</taxon>
        <taxon>Clostridium</taxon>
    </lineage>
</organism>
<dbReference type="GO" id="GO:0005975">
    <property type="term" value="P:carbohydrate metabolic process"/>
    <property type="evidence" value="ECO:0007669"/>
    <property type="project" value="InterPro"/>
</dbReference>
<dbReference type="Gene3D" id="2.115.10.20">
    <property type="entry name" value="Glycosyl hydrolase domain, family 43"/>
    <property type="match status" value="1"/>
</dbReference>
<comment type="pathway">
    <text evidence="1">Glycan metabolism; L-arabinan degradation.</text>
</comment>
<dbReference type="PANTHER" id="PTHR43301">
    <property type="entry name" value="ARABINAN ENDO-1,5-ALPHA-L-ARABINOSIDASE"/>
    <property type="match status" value="1"/>
</dbReference>
<gene>
    <name evidence="8" type="primary">Bxyl43B</name>
</gene>
<accession>A0A173N087</accession>